<evidence type="ECO:0000256" key="2">
    <source>
        <dbReference type="ARBA" id="ARBA00023125"/>
    </source>
</evidence>
<dbReference type="Pfam" id="PF00440">
    <property type="entry name" value="TetR_N"/>
    <property type="match status" value="1"/>
</dbReference>
<dbReference type="EMBL" id="JAAZSR010000149">
    <property type="protein sequence ID" value="NKX50951.1"/>
    <property type="molecule type" value="Genomic_DNA"/>
</dbReference>
<evidence type="ECO:0000256" key="1">
    <source>
        <dbReference type="ARBA" id="ARBA00023015"/>
    </source>
</evidence>
<dbReference type="InterPro" id="IPR025996">
    <property type="entry name" value="MT1864/Rv1816-like_C"/>
</dbReference>
<evidence type="ECO:0000256" key="3">
    <source>
        <dbReference type="ARBA" id="ARBA00023163"/>
    </source>
</evidence>
<dbReference type="InterPro" id="IPR009057">
    <property type="entry name" value="Homeodomain-like_sf"/>
</dbReference>
<organism evidence="6 7">
    <name type="scientific">Arthrobacter deserti</name>
    <dbReference type="NCBI Taxonomy" id="1742687"/>
    <lineage>
        <taxon>Bacteria</taxon>
        <taxon>Bacillati</taxon>
        <taxon>Actinomycetota</taxon>
        <taxon>Actinomycetes</taxon>
        <taxon>Micrococcales</taxon>
        <taxon>Micrococcaceae</taxon>
        <taxon>Arthrobacter</taxon>
    </lineage>
</organism>
<keyword evidence="1" id="KW-0805">Transcription regulation</keyword>
<dbReference type="Proteomes" id="UP000523795">
    <property type="component" value="Unassembled WGS sequence"/>
</dbReference>
<evidence type="ECO:0000313" key="6">
    <source>
        <dbReference type="EMBL" id="NKX50951.1"/>
    </source>
</evidence>
<dbReference type="PROSITE" id="PS50977">
    <property type="entry name" value="HTH_TETR_2"/>
    <property type="match status" value="1"/>
</dbReference>
<gene>
    <name evidence="6" type="ORF">HER39_10320</name>
</gene>
<name>A0ABX1JRM5_9MICC</name>
<feature type="DNA-binding region" description="H-T-H motif" evidence="4">
    <location>
        <begin position="33"/>
        <end position="52"/>
    </location>
</feature>
<dbReference type="Gene3D" id="1.10.357.10">
    <property type="entry name" value="Tetracycline Repressor, domain 2"/>
    <property type="match status" value="1"/>
</dbReference>
<keyword evidence="2 4" id="KW-0238">DNA-binding</keyword>
<dbReference type="PANTHER" id="PTHR30055:SF220">
    <property type="entry name" value="TETR-FAMILY REGULATORY PROTEIN"/>
    <property type="match status" value="1"/>
</dbReference>
<reference evidence="6 7" key="1">
    <citation type="submission" date="2020-04" db="EMBL/GenBank/DDBJ databases">
        <authorList>
            <person name="Liu S."/>
        </authorList>
    </citation>
    <scope>NUCLEOTIDE SEQUENCE [LARGE SCALE GENOMIC DNA]</scope>
    <source>
        <strain evidence="6 7">CGMCC 1.15091</strain>
    </source>
</reference>
<evidence type="ECO:0000313" key="7">
    <source>
        <dbReference type="Proteomes" id="UP000523795"/>
    </source>
</evidence>
<accession>A0ABX1JRM5</accession>
<evidence type="ECO:0000256" key="4">
    <source>
        <dbReference type="PROSITE-ProRule" id="PRU00335"/>
    </source>
</evidence>
<dbReference type="SUPFAM" id="SSF46689">
    <property type="entry name" value="Homeodomain-like"/>
    <property type="match status" value="1"/>
</dbReference>
<dbReference type="InterPro" id="IPR001647">
    <property type="entry name" value="HTH_TetR"/>
</dbReference>
<keyword evidence="7" id="KW-1185">Reference proteome</keyword>
<proteinExistence type="predicted"/>
<dbReference type="InterPro" id="IPR050109">
    <property type="entry name" value="HTH-type_TetR-like_transc_reg"/>
</dbReference>
<keyword evidence="3" id="KW-0804">Transcription</keyword>
<sequence length="192" mass="19611">MNTRPSYHHGDLRRAILGAALESIAESGPAALSLRGLARRAGVSHAAPAPHFGDKAGLLSAVAVQGFELLAEALADAQRKTGDFLAVGAAYVGFAVGHPAHFDVMFRPELYRSDAPELLAAKARAGEALYGGAAAFAAPESPGGARDAALAAWSLVHGFATLWLSGSLPPGLPADPQAAARRVAAVLFAGRD</sequence>
<dbReference type="PRINTS" id="PR00455">
    <property type="entry name" value="HTHTETR"/>
</dbReference>
<protein>
    <submittedName>
        <fullName evidence="6">TetR/AcrR family transcriptional regulator</fullName>
    </submittedName>
</protein>
<dbReference type="Pfam" id="PF13305">
    <property type="entry name" value="TetR_C_33"/>
    <property type="match status" value="1"/>
</dbReference>
<dbReference type="SUPFAM" id="SSF48498">
    <property type="entry name" value="Tetracyclin repressor-like, C-terminal domain"/>
    <property type="match status" value="1"/>
</dbReference>
<dbReference type="PANTHER" id="PTHR30055">
    <property type="entry name" value="HTH-TYPE TRANSCRIPTIONAL REGULATOR RUTR"/>
    <property type="match status" value="1"/>
</dbReference>
<comment type="caution">
    <text evidence="6">The sequence shown here is derived from an EMBL/GenBank/DDBJ whole genome shotgun (WGS) entry which is preliminary data.</text>
</comment>
<dbReference type="InterPro" id="IPR036271">
    <property type="entry name" value="Tet_transcr_reg_TetR-rel_C_sf"/>
</dbReference>
<evidence type="ECO:0000259" key="5">
    <source>
        <dbReference type="PROSITE" id="PS50977"/>
    </source>
</evidence>
<feature type="domain" description="HTH tetR-type" evidence="5">
    <location>
        <begin position="10"/>
        <end position="70"/>
    </location>
</feature>